<organism evidence="1 2">
    <name type="scientific">Brevirhabdus pacifica</name>
    <dbReference type="NCBI Taxonomy" id="1267768"/>
    <lineage>
        <taxon>Bacteria</taxon>
        <taxon>Pseudomonadati</taxon>
        <taxon>Pseudomonadota</taxon>
        <taxon>Alphaproteobacteria</taxon>
        <taxon>Rhodobacterales</taxon>
        <taxon>Paracoccaceae</taxon>
        <taxon>Brevirhabdus</taxon>
    </lineage>
</organism>
<name>A0A1U7DEZ3_9RHOB</name>
<dbReference type="AlphaFoldDB" id="A0A1U7DEZ3"/>
<dbReference type="EMBL" id="CP019124">
    <property type="protein sequence ID" value="APX88515.1"/>
    <property type="molecule type" value="Genomic_DNA"/>
</dbReference>
<protein>
    <submittedName>
        <fullName evidence="1">Uncharacterized protein</fullName>
    </submittedName>
</protein>
<proteinExistence type="predicted"/>
<evidence type="ECO:0000313" key="1">
    <source>
        <dbReference type="EMBL" id="APX88515.1"/>
    </source>
</evidence>
<accession>A0A1U7DEZ3</accession>
<evidence type="ECO:0000313" key="2">
    <source>
        <dbReference type="Proteomes" id="UP000187266"/>
    </source>
</evidence>
<dbReference type="Proteomes" id="UP000187266">
    <property type="component" value="Chromosome"/>
</dbReference>
<sequence>MRGFTLPDLALSPDDLEQASLVFAVIFLAIAFGLGRRVFRDLMGQLLPRARRARAGQFRSGLPIRQGDPAVGREGEVPRLVRRLMNENRWDELAELMRRAEEDERLYGDGQRLSHVVVEAAVAPIRQAVRAPWGKRAEMRAVERLLAPFRAAARGADGSSEILSLTALALIEAGWAAQGALAGRPATEEGTGAFHAMLQEAEGLLRQADPDAGLSSYMAEAVYMCGFVQPNPPAALSDRFSRWVMVNPTDCYPFEQRALHLMPGWYGTMEDVEALAERALRATAPVLGEGAYGRIAARLSLYLDPRRIPGFSHERISRSLTDLVARAGTQAAANRWAAWALAQGLDKTPRILVARFLREVHLDEWSPDGGYAEFYGLYARSRTVGRDGRQAPGAGMDKAGAATA</sequence>
<dbReference type="OrthoDB" id="7831878at2"/>
<gene>
    <name evidence="1" type="ORF">BV394_01220</name>
</gene>
<reference evidence="1 2" key="1">
    <citation type="submission" date="2017-01" db="EMBL/GenBank/DDBJ databases">
        <title>Genomic analysis of Xuhuaishuia manganoxidans DY6-4.</title>
        <authorList>
            <person name="Wang X."/>
        </authorList>
    </citation>
    <scope>NUCLEOTIDE SEQUENCE [LARGE SCALE GENOMIC DNA]</scope>
    <source>
        <strain evidence="1 2">DY6-4</strain>
    </source>
</reference>
<dbReference type="RefSeq" id="WP_076978540.1">
    <property type="nucleotide sequence ID" value="NZ_CP019124.1"/>
</dbReference>
<keyword evidence="2" id="KW-1185">Reference proteome</keyword>
<accession>A0A2M9DHA6</accession>